<feature type="signal peptide" evidence="3">
    <location>
        <begin position="1"/>
        <end position="22"/>
    </location>
</feature>
<evidence type="ECO:0000256" key="3">
    <source>
        <dbReference type="SAM" id="SignalP"/>
    </source>
</evidence>
<feature type="chain" id="PRO_5043618192" description="Nucleolar protein 4 helical domain-containing protein" evidence="3">
    <location>
        <begin position="23"/>
        <end position="435"/>
    </location>
</feature>
<accession>A0AAV2T306</accession>
<feature type="region of interest" description="Disordered" evidence="2">
    <location>
        <begin position="67"/>
        <end position="102"/>
    </location>
</feature>
<sequence length="435" mass="46907">THFLALLLPLFLFSHLLPSSHHFCIPVGIKNPGEKANEAKVTELPVDEPLDLTVGLSAQSFRDPGQAAYREPTVTEADALDTPSDLGSGDKQKSGCGRCTKKKPTRSDLAFGVFVRRLTQDLLDHRLPITQQSHPKLLRIESACKREFPQFDARQIRLKIRAQLKLYRRNLKKVNEKAVKAACEMKFGLERNRPILPWLPNESTRLPQTSRAAQNSGTSHSILPSPFGLPDPPFVPPLCAERGPDNILLLNSSGQSGIQENAPTAACANLFPAVQWSYPFESDTSKPTVGNLAQNCRVPLLLTNSASENPGGTPIPMRAEESLGPLQAGLHSVRPWLSDCKPVSTGSSGTAYSKESEVSSSQPEEQSNGPLNPPSLMAASLRVSAGLLLQSAQLFEMAAASSSTSLVPTSPGLCLNSNTRIKPATSNLSVSKDSV</sequence>
<evidence type="ECO:0000259" key="4">
    <source>
        <dbReference type="Pfam" id="PF23079"/>
    </source>
</evidence>
<dbReference type="AlphaFoldDB" id="A0AAV2T306"/>
<feature type="non-terminal residue" evidence="5">
    <location>
        <position position="1"/>
    </location>
</feature>
<feature type="coiled-coil region" evidence="1">
    <location>
        <begin position="157"/>
        <end position="184"/>
    </location>
</feature>
<evidence type="ECO:0000313" key="5">
    <source>
        <dbReference type="EMBL" id="CAL5131544.1"/>
    </source>
</evidence>
<feature type="domain" description="Nucleolar protein 4 helical" evidence="4">
    <location>
        <begin position="110"/>
        <end position="172"/>
    </location>
</feature>
<dbReference type="InterPro" id="IPR056549">
    <property type="entry name" value="HTH_NOL4"/>
</dbReference>
<evidence type="ECO:0000313" key="6">
    <source>
        <dbReference type="Proteomes" id="UP001497525"/>
    </source>
</evidence>
<protein>
    <recommendedName>
        <fullName evidence="4">Nucleolar protein 4 helical domain-containing protein</fullName>
    </recommendedName>
</protein>
<gene>
    <name evidence="5" type="ORF">CDAUBV1_LOCUS4010</name>
</gene>
<name>A0AAV2T306_CALDB</name>
<dbReference type="Proteomes" id="UP001497525">
    <property type="component" value="Unassembled WGS sequence"/>
</dbReference>
<evidence type="ECO:0000256" key="2">
    <source>
        <dbReference type="SAM" id="MobiDB-lite"/>
    </source>
</evidence>
<dbReference type="EMBL" id="CAXLJL010000099">
    <property type="protein sequence ID" value="CAL5131544.1"/>
    <property type="molecule type" value="Genomic_DNA"/>
</dbReference>
<feature type="compositionally biased region" description="Low complexity" evidence="2">
    <location>
        <begin position="358"/>
        <end position="367"/>
    </location>
</feature>
<comment type="caution">
    <text evidence="5">The sequence shown here is derived from an EMBL/GenBank/DDBJ whole genome shotgun (WGS) entry which is preliminary data.</text>
</comment>
<evidence type="ECO:0000256" key="1">
    <source>
        <dbReference type="SAM" id="Coils"/>
    </source>
</evidence>
<dbReference type="Pfam" id="PF23079">
    <property type="entry name" value="HTH_NOL4_2nd"/>
    <property type="match status" value="1"/>
</dbReference>
<proteinExistence type="predicted"/>
<keyword evidence="1" id="KW-0175">Coiled coil</keyword>
<keyword evidence="3" id="KW-0732">Signal</keyword>
<reference evidence="5" key="1">
    <citation type="submission" date="2024-06" db="EMBL/GenBank/DDBJ databases">
        <authorList>
            <person name="Liu X."/>
            <person name="Lenzi L."/>
            <person name="Haldenby T S."/>
            <person name="Uol C."/>
        </authorList>
    </citation>
    <scope>NUCLEOTIDE SEQUENCE</scope>
</reference>
<organism evidence="5 6">
    <name type="scientific">Calicophoron daubneyi</name>
    <name type="common">Rumen fluke</name>
    <name type="synonym">Paramphistomum daubneyi</name>
    <dbReference type="NCBI Taxonomy" id="300641"/>
    <lineage>
        <taxon>Eukaryota</taxon>
        <taxon>Metazoa</taxon>
        <taxon>Spiralia</taxon>
        <taxon>Lophotrochozoa</taxon>
        <taxon>Platyhelminthes</taxon>
        <taxon>Trematoda</taxon>
        <taxon>Digenea</taxon>
        <taxon>Plagiorchiida</taxon>
        <taxon>Pronocephalata</taxon>
        <taxon>Paramphistomoidea</taxon>
        <taxon>Paramphistomidae</taxon>
        <taxon>Calicophoron</taxon>
    </lineage>
</organism>
<feature type="region of interest" description="Disordered" evidence="2">
    <location>
        <begin position="342"/>
        <end position="375"/>
    </location>
</feature>